<dbReference type="OrthoDB" id="9787688at2"/>
<dbReference type="GO" id="GO:0008081">
    <property type="term" value="F:phosphoric diester hydrolase activity"/>
    <property type="evidence" value="ECO:0007669"/>
    <property type="project" value="UniProtKB-ARBA"/>
</dbReference>
<dbReference type="Gene3D" id="1.10.3210.10">
    <property type="entry name" value="Hypothetical protein af1432"/>
    <property type="match status" value="1"/>
</dbReference>
<keyword evidence="1" id="KW-0597">Phosphoprotein</keyword>
<dbReference type="InterPro" id="IPR037522">
    <property type="entry name" value="HD_GYP_dom"/>
</dbReference>
<dbReference type="PROSITE" id="PS51832">
    <property type="entry name" value="HD_GYP"/>
    <property type="match status" value="1"/>
</dbReference>
<dbReference type="PANTHER" id="PTHR45228">
    <property type="entry name" value="CYCLIC DI-GMP PHOSPHODIESTERASE TM_0186-RELATED"/>
    <property type="match status" value="1"/>
</dbReference>
<sequence length="517" mass="57173">MSHDDDDMLFDDDAPPSQKAASGPAPWEILIVDDEKSVHQVTELVMGDFTFDGRPMRFTHCYSAAEARVLLGQPNQFALILLDVVMESEHAGLDLVRYIREELGNSTARIVLRTGQPGQAPQAYVLKSFDINDYREKTDLTHAKLSTVFYSALRGYRDLMRLERARIGLRRSIDAITHVCDSDNLRSFCSSVLEQASALLGHDGEGVCASRVNAYAAARQGESLKVLAVTPAYAGLQSDETLDHLPVPVRHAFMRCMRERRDHHGDTWYACYYRTREGNESLLYMSFSDAIGDSDRELLALFSANVASTYEKLVQREEAAATQDAIIGILGEALERRSAVAGDHVVRVGEIAAMLACAAGLPPQLIRQLRQAAGLHDIGHSGVPDTVLNTPGALSGEQWAVMRSHCQTGRDMLSRSNQPVLQLAATIAYEHHERWDGSGYPRGLPGERISMAGRIAALADFVDAMVSPRCYRPAWPLDYTLEQVRQESGKRFDPALVQHLLAETEALRALYARLPPA</sequence>
<evidence type="ECO:0000313" key="6">
    <source>
        <dbReference type="EMBL" id="MTW06163.1"/>
    </source>
</evidence>
<dbReference type="InterPro" id="IPR006674">
    <property type="entry name" value="HD_domain"/>
</dbReference>
<evidence type="ECO:0000259" key="5">
    <source>
        <dbReference type="PROSITE" id="PS51832"/>
    </source>
</evidence>
<dbReference type="CDD" id="cd00077">
    <property type="entry name" value="HDc"/>
    <property type="match status" value="1"/>
</dbReference>
<evidence type="ECO:0000259" key="4">
    <source>
        <dbReference type="PROSITE" id="PS51831"/>
    </source>
</evidence>
<protein>
    <submittedName>
        <fullName evidence="6">DUF3369 domain-containing protein</fullName>
    </submittedName>
</protein>
<dbReference type="Gene3D" id="3.40.50.2300">
    <property type="match status" value="1"/>
</dbReference>
<feature type="modified residue" description="4-aspartylphosphate" evidence="1">
    <location>
        <position position="83"/>
    </location>
</feature>
<evidence type="ECO:0000256" key="1">
    <source>
        <dbReference type="PROSITE-ProRule" id="PRU00169"/>
    </source>
</evidence>
<organism evidence="6 7">
    <name type="scientific">Pseudoduganella ginsengisoli</name>
    <dbReference type="NCBI Taxonomy" id="1462440"/>
    <lineage>
        <taxon>Bacteria</taxon>
        <taxon>Pseudomonadati</taxon>
        <taxon>Pseudomonadota</taxon>
        <taxon>Betaproteobacteria</taxon>
        <taxon>Burkholderiales</taxon>
        <taxon>Oxalobacteraceae</taxon>
        <taxon>Telluria group</taxon>
        <taxon>Pseudoduganella</taxon>
    </lineage>
</organism>
<dbReference type="SUPFAM" id="SSF52172">
    <property type="entry name" value="CheY-like"/>
    <property type="match status" value="1"/>
</dbReference>
<keyword evidence="7" id="KW-1185">Reference proteome</keyword>
<gene>
    <name evidence="6" type="ORF">GM668_29215</name>
</gene>
<dbReference type="GO" id="GO:0000160">
    <property type="term" value="P:phosphorelay signal transduction system"/>
    <property type="evidence" value="ECO:0007669"/>
    <property type="project" value="InterPro"/>
</dbReference>
<dbReference type="InterPro" id="IPR003607">
    <property type="entry name" value="HD/PDEase_dom"/>
</dbReference>
<dbReference type="InterPro" id="IPR052020">
    <property type="entry name" value="Cyclic_di-GMP/3'3'-cGAMP_PDE"/>
</dbReference>
<feature type="region of interest" description="Disordered" evidence="2">
    <location>
        <begin position="1"/>
        <end position="25"/>
    </location>
</feature>
<dbReference type="Pfam" id="PF11849">
    <property type="entry name" value="DUF3369"/>
    <property type="match status" value="1"/>
</dbReference>
<dbReference type="Pfam" id="PF13487">
    <property type="entry name" value="HD_5"/>
    <property type="match status" value="1"/>
</dbReference>
<dbReference type="InterPro" id="IPR001789">
    <property type="entry name" value="Sig_transdc_resp-reg_receiver"/>
</dbReference>
<dbReference type="PANTHER" id="PTHR45228:SF9">
    <property type="entry name" value="3'3'-CGAMP-SPECIFIC PHOSPHODIESTERASE 2"/>
    <property type="match status" value="1"/>
</dbReference>
<reference evidence="6 7" key="1">
    <citation type="submission" date="2019-11" db="EMBL/GenBank/DDBJ databases">
        <title>Type strains purchased from KCTC, JCM and DSMZ.</title>
        <authorList>
            <person name="Lu H."/>
        </authorList>
    </citation>
    <scope>NUCLEOTIDE SEQUENCE [LARGE SCALE GENOMIC DNA]</scope>
    <source>
        <strain evidence="6 7">KCTC 42409</strain>
    </source>
</reference>
<dbReference type="SMART" id="SM00471">
    <property type="entry name" value="HDc"/>
    <property type="match status" value="1"/>
</dbReference>
<evidence type="ECO:0000256" key="2">
    <source>
        <dbReference type="SAM" id="MobiDB-lite"/>
    </source>
</evidence>
<feature type="compositionally biased region" description="Acidic residues" evidence="2">
    <location>
        <begin position="1"/>
        <end position="14"/>
    </location>
</feature>
<feature type="domain" description="Response regulatory" evidence="3">
    <location>
        <begin position="28"/>
        <end position="142"/>
    </location>
</feature>
<dbReference type="EMBL" id="WNLA01000039">
    <property type="protein sequence ID" value="MTW06163.1"/>
    <property type="molecule type" value="Genomic_DNA"/>
</dbReference>
<accession>A0A6L6Q8G4</accession>
<evidence type="ECO:0000259" key="3">
    <source>
        <dbReference type="PROSITE" id="PS50110"/>
    </source>
</evidence>
<proteinExistence type="predicted"/>
<feature type="domain" description="HD-GYP" evidence="5">
    <location>
        <begin position="319"/>
        <end position="516"/>
    </location>
</feature>
<dbReference type="InterPro" id="IPR011006">
    <property type="entry name" value="CheY-like_superfamily"/>
</dbReference>
<dbReference type="InterPro" id="IPR021800">
    <property type="entry name" value="DUF3369"/>
</dbReference>
<feature type="domain" description="HD" evidence="4">
    <location>
        <begin position="341"/>
        <end position="465"/>
    </location>
</feature>
<dbReference type="AlphaFoldDB" id="A0A6L6Q8G4"/>
<dbReference type="PROSITE" id="PS50110">
    <property type="entry name" value="RESPONSE_REGULATORY"/>
    <property type="match status" value="1"/>
</dbReference>
<name>A0A6L6Q8G4_9BURK</name>
<dbReference type="Proteomes" id="UP000484015">
    <property type="component" value="Unassembled WGS sequence"/>
</dbReference>
<dbReference type="PROSITE" id="PS51831">
    <property type="entry name" value="HD"/>
    <property type="match status" value="1"/>
</dbReference>
<dbReference type="RefSeq" id="WP_155442497.1">
    <property type="nucleotide sequence ID" value="NZ_WNLA01000039.1"/>
</dbReference>
<evidence type="ECO:0000313" key="7">
    <source>
        <dbReference type="Proteomes" id="UP000484015"/>
    </source>
</evidence>
<comment type="caution">
    <text evidence="6">The sequence shown here is derived from an EMBL/GenBank/DDBJ whole genome shotgun (WGS) entry which is preliminary data.</text>
</comment>
<dbReference type="SUPFAM" id="SSF109604">
    <property type="entry name" value="HD-domain/PDEase-like"/>
    <property type="match status" value="1"/>
</dbReference>